<feature type="compositionally biased region" description="Basic and acidic residues" evidence="1">
    <location>
        <begin position="133"/>
        <end position="148"/>
    </location>
</feature>
<feature type="region of interest" description="Disordered" evidence="1">
    <location>
        <begin position="1"/>
        <end position="235"/>
    </location>
</feature>
<keyword evidence="3" id="KW-1185">Reference proteome</keyword>
<feature type="compositionally biased region" description="Polar residues" evidence="1">
    <location>
        <begin position="286"/>
        <end position="298"/>
    </location>
</feature>
<proteinExistence type="predicted"/>
<reference evidence="2 3" key="1">
    <citation type="submission" date="2023-04" db="EMBL/GenBank/DDBJ databases">
        <title>Genome of Basidiobolus ranarum AG-B5.</title>
        <authorList>
            <person name="Stajich J.E."/>
            <person name="Carter-House D."/>
            <person name="Gryganskyi A."/>
        </authorList>
    </citation>
    <scope>NUCLEOTIDE SEQUENCE [LARGE SCALE GENOMIC DNA]</scope>
    <source>
        <strain evidence="2 3">AG-B5</strain>
    </source>
</reference>
<feature type="compositionally biased region" description="Acidic residues" evidence="1">
    <location>
        <begin position="514"/>
        <end position="523"/>
    </location>
</feature>
<feature type="compositionally biased region" description="Basic and acidic residues" evidence="1">
    <location>
        <begin position="537"/>
        <end position="564"/>
    </location>
</feature>
<evidence type="ECO:0000256" key="1">
    <source>
        <dbReference type="SAM" id="MobiDB-lite"/>
    </source>
</evidence>
<feature type="region of interest" description="Disordered" evidence="1">
    <location>
        <begin position="363"/>
        <end position="575"/>
    </location>
</feature>
<feature type="region of interest" description="Disordered" evidence="1">
    <location>
        <begin position="582"/>
        <end position="601"/>
    </location>
</feature>
<feature type="region of interest" description="Disordered" evidence="1">
    <location>
        <begin position="250"/>
        <end position="299"/>
    </location>
</feature>
<evidence type="ECO:0000313" key="3">
    <source>
        <dbReference type="Proteomes" id="UP001479436"/>
    </source>
</evidence>
<gene>
    <name evidence="2" type="ORF">K7432_011143</name>
</gene>
<feature type="compositionally biased region" description="Polar residues" evidence="1">
    <location>
        <begin position="370"/>
        <end position="390"/>
    </location>
</feature>
<feature type="compositionally biased region" description="Basic and acidic residues" evidence="1">
    <location>
        <begin position="500"/>
        <end position="513"/>
    </location>
</feature>
<feature type="compositionally biased region" description="Basic and acidic residues" evidence="1">
    <location>
        <begin position="52"/>
        <end position="65"/>
    </location>
</feature>
<evidence type="ECO:0000313" key="2">
    <source>
        <dbReference type="EMBL" id="KAK9762789.1"/>
    </source>
</evidence>
<feature type="compositionally biased region" description="Basic residues" evidence="1">
    <location>
        <begin position="565"/>
        <end position="574"/>
    </location>
</feature>
<accession>A0ABR2WMU2</accession>
<dbReference type="EMBL" id="JASJQH010000832">
    <property type="protein sequence ID" value="KAK9762789.1"/>
    <property type="molecule type" value="Genomic_DNA"/>
</dbReference>
<feature type="compositionally biased region" description="Acidic residues" evidence="1">
    <location>
        <begin position="486"/>
        <end position="499"/>
    </location>
</feature>
<feature type="compositionally biased region" description="Polar residues" evidence="1">
    <location>
        <begin position="179"/>
        <end position="191"/>
    </location>
</feature>
<feature type="compositionally biased region" description="Basic residues" evidence="1">
    <location>
        <begin position="618"/>
        <end position="627"/>
    </location>
</feature>
<feature type="compositionally biased region" description="Basic and acidic residues" evidence="1">
    <location>
        <begin position="628"/>
        <end position="650"/>
    </location>
</feature>
<feature type="compositionally biased region" description="Polar residues" evidence="1">
    <location>
        <begin position="16"/>
        <end position="25"/>
    </location>
</feature>
<feature type="compositionally biased region" description="Acidic residues" evidence="1">
    <location>
        <begin position="583"/>
        <end position="593"/>
    </location>
</feature>
<feature type="compositionally biased region" description="Polar residues" evidence="1">
    <location>
        <begin position="403"/>
        <end position="426"/>
    </location>
</feature>
<feature type="compositionally biased region" description="Polar residues" evidence="1">
    <location>
        <begin position="87"/>
        <end position="109"/>
    </location>
</feature>
<organism evidence="2 3">
    <name type="scientific">Basidiobolus ranarum</name>
    <dbReference type="NCBI Taxonomy" id="34480"/>
    <lineage>
        <taxon>Eukaryota</taxon>
        <taxon>Fungi</taxon>
        <taxon>Fungi incertae sedis</taxon>
        <taxon>Zoopagomycota</taxon>
        <taxon>Entomophthoromycotina</taxon>
        <taxon>Basidiobolomycetes</taxon>
        <taxon>Basidiobolales</taxon>
        <taxon>Basidiobolaceae</taxon>
        <taxon>Basidiobolus</taxon>
    </lineage>
</organism>
<comment type="caution">
    <text evidence="2">The sequence shown here is derived from an EMBL/GenBank/DDBJ whole genome shotgun (WGS) entry which is preliminary data.</text>
</comment>
<sequence length="708" mass="78899">MPPKTPRKLRGEIPSTPKTALRNLTSPPVSSRLRSRLRTNERPVEEPSSPSKESKTPLPKDKPTLMEDQAETPIGRKTRQSSENRARTQPVNRVSKVVDSSANDAPKTTTRPRGRLANKMEPVELSEQSEQIKTPEHMDTAQEIEEPKQSPSTAPDLTSPPLVKRLRSRARNTEPRPTVTDTLSAKTPTTSKRGRRAATMETPAPVTRGRKEKIPKRNLIGDLVQSQEESDENKQDEISIVATLSSSKSIPLDVKSPFKPGTPEAKSISESAKKDRQGLFDVAPNSPLQQKNSSNTQPMEYDMITQESTSSMSVEVEAGSSQTTSKLIREVTETKVTETYIMHSNLNKIENVTEKADSIMQGYNREDTITSETISDQTSSNIAQPQNTFKEVTPKKNEPGVTTLEQNSPRVATPKQDTPRATTPKQDTPRAATPKQDTPRAATPKQDTPRVITPKQDTPRAAISQQDAPIAATPKEDTTEITSGVESDEEMEMPVESADDDHVPNELEPLRESEDSDSDDDAPEAISMSSGKSTALEAKRQEREAAQRLADQQKNKRRETDTKLKQQKAAKKTRAVYQKLPEVEFEMEDEESTPLEIPTTLPLDMLEMIADMDEAKPTKKPTKRGKHIRTEDFDKLEESSRQPKKTKGEKDIGSIKVVSLANQVEAKPVPESILDFKTQHFYGDRVKRKNAVLNMSQKRKVATKFRRS</sequence>
<feature type="region of interest" description="Disordered" evidence="1">
    <location>
        <begin position="614"/>
        <end position="650"/>
    </location>
</feature>
<dbReference type="Proteomes" id="UP001479436">
    <property type="component" value="Unassembled WGS sequence"/>
</dbReference>
<name>A0ABR2WMU2_9FUNG</name>
<protein>
    <submittedName>
        <fullName evidence="2">Uncharacterized protein</fullName>
    </submittedName>
</protein>